<dbReference type="Gramene" id="OGLUM07G12310.1">
    <property type="protein sequence ID" value="OGLUM07G12310.1"/>
    <property type="gene ID" value="OGLUM07G12310"/>
</dbReference>
<dbReference type="Proteomes" id="UP000026961">
    <property type="component" value="Chromosome 7"/>
</dbReference>
<organism evidence="2">
    <name type="scientific">Oryza glumipatula</name>
    <dbReference type="NCBI Taxonomy" id="40148"/>
    <lineage>
        <taxon>Eukaryota</taxon>
        <taxon>Viridiplantae</taxon>
        <taxon>Streptophyta</taxon>
        <taxon>Embryophyta</taxon>
        <taxon>Tracheophyta</taxon>
        <taxon>Spermatophyta</taxon>
        <taxon>Magnoliopsida</taxon>
        <taxon>Liliopsida</taxon>
        <taxon>Poales</taxon>
        <taxon>Poaceae</taxon>
        <taxon>BOP clade</taxon>
        <taxon>Oryzoideae</taxon>
        <taxon>Oryzeae</taxon>
        <taxon>Oryzinae</taxon>
        <taxon>Oryza</taxon>
    </lineage>
</organism>
<dbReference type="STRING" id="40148.A0A0E0AJ94"/>
<keyword evidence="3" id="KW-1185">Reference proteome</keyword>
<reference evidence="2" key="1">
    <citation type="submission" date="2015-04" db="UniProtKB">
        <authorList>
            <consortium name="EnsemblPlants"/>
        </authorList>
    </citation>
    <scope>IDENTIFICATION</scope>
</reference>
<feature type="region of interest" description="Disordered" evidence="1">
    <location>
        <begin position="1"/>
        <end position="21"/>
    </location>
</feature>
<sequence>MAALPEATGAPPQTEGEEVKDGVEVCVFDESPEVFSRAVHAISELTAGEPEPNFPDTEVERLASSITFLR</sequence>
<evidence type="ECO:0000256" key="1">
    <source>
        <dbReference type="SAM" id="MobiDB-lite"/>
    </source>
</evidence>
<dbReference type="EnsemblPlants" id="OGLUM07G12310.1">
    <property type="protein sequence ID" value="OGLUM07G12310.1"/>
    <property type="gene ID" value="OGLUM07G12310"/>
</dbReference>
<accession>A0A0E0AJ94</accession>
<dbReference type="AlphaFoldDB" id="A0A0E0AJ94"/>
<evidence type="ECO:0000313" key="2">
    <source>
        <dbReference type="EnsemblPlants" id="OGLUM07G12310.1"/>
    </source>
</evidence>
<dbReference type="HOGENOM" id="CLU_203470_0_0_1"/>
<evidence type="ECO:0000313" key="3">
    <source>
        <dbReference type="Proteomes" id="UP000026961"/>
    </source>
</evidence>
<reference evidence="2" key="2">
    <citation type="submission" date="2018-05" db="EMBL/GenBank/DDBJ databases">
        <title>OgluRS3 (Oryza glumaepatula Reference Sequence Version 3).</title>
        <authorList>
            <person name="Zhang J."/>
            <person name="Kudrna D."/>
            <person name="Lee S."/>
            <person name="Talag J."/>
            <person name="Welchert J."/>
            <person name="Wing R.A."/>
        </authorList>
    </citation>
    <scope>NUCLEOTIDE SEQUENCE [LARGE SCALE GENOMIC DNA]</scope>
</reference>
<name>A0A0E0AJ94_9ORYZ</name>
<proteinExistence type="predicted"/>
<protein>
    <submittedName>
        <fullName evidence="2">Uncharacterized protein</fullName>
    </submittedName>
</protein>